<proteinExistence type="predicted"/>
<name>A0A7M1T2L1_9FLAO</name>
<protein>
    <submittedName>
        <fullName evidence="4">Beta-galactosidase</fullName>
    </submittedName>
</protein>
<dbReference type="EMBL" id="CP063145">
    <property type="protein sequence ID" value="QOR74090.1"/>
    <property type="molecule type" value="Genomic_DNA"/>
</dbReference>
<dbReference type="KEGG" id="civ:IMZ16_01185"/>
<dbReference type="SUPFAM" id="SSF51445">
    <property type="entry name" value="(Trans)glycosidases"/>
    <property type="match status" value="1"/>
</dbReference>
<dbReference type="GO" id="GO:0009341">
    <property type="term" value="C:beta-galactosidase complex"/>
    <property type="evidence" value="ECO:0007669"/>
    <property type="project" value="InterPro"/>
</dbReference>
<dbReference type="Proteomes" id="UP000593605">
    <property type="component" value="Chromosome"/>
</dbReference>
<evidence type="ECO:0000256" key="1">
    <source>
        <dbReference type="ARBA" id="ARBA00022801"/>
    </source>
</evidence>
<dbReference type="InterPro" id="IPR017853">
    <property type="entry name" value="GH"/>
</dbReference>
<evidence type="ECO:0000313" key="4">
    <source>
        <dbReference type="EMBL" id="QOR74090.1"/>
    </source>
</evidence>
<sequence length="377" mass="43720">MALQNPFQSFRMAGFECTDQLNAFGHRVDLVQMTGHDRFLNLDYQNITSLGIGCVREGIRWTRAEPQPYKYEFSWAEEVMENADAHGIQVVWDICHFGFPDDLTPLHPMFARRFAHLCRAFAEFYRKKKPEGELVITPINEVSFLSWLGGDVRGTSPYCIGQGWEVKYHLMKAYIEGVEMMKDVDPGVRILSTEPLISILPASPESLESTMNAVRVNNEQFQVLEILSGNICPELRGKPEYLDIIGLNFYYDNQWVLETHEFIPWGEVPPDPRWKPLSRLTEEVFARYRRPVIISETSHPGEHRPNWLEMIGRECGKILEKNIPLYGCCIYPAIDRPDWDFTERWHKSGLWDIHSSHELQRLPNSAAIEAFKTWLSL</sequence>
<dbReference type="Gene3D" id="3.20.20.80">
    <property type="entry name" value="Glycosidases"/>
    <property type="match status" value="1"/>
</dbReference>
<reference evidence="4 5" key="1">
    <citation type="submission" date="2020-10" db="EMBL/GenBank/DDBJ databases">
        <title>Complete genome of Cruoricapor ignavus strain M1214 isolated from the blood culture of a febrile patient.</title>
        <authorList>
            <person name="Guglielmino C.J.D."/>
        </authorList>
    </citation>
    <scope>NUCLEOTIDE SEQUENCE [LARGE SCALE GENOMIC DNA]</scope>
    <source>
        <strain evidence="4 5">M1214</strain>
    </source>
</reference>
<keyword evidence="2" id="KW-0326">Glycosidase</keyword>
<evidence type="ECO:0000259" key="3">
    <source>
        <dbReference type="Pfam" id="PF02449"/>
    </source>
</evidence>
<gene>
    <name evidence="4" type="ORF">IMZ16_01185</name>
</gene>
<keyword evidence="1" id="KW-0378">Hydrolase</keyword>
<feature type="domain" description="Glycoside hydrolase family 42 N-terminal" evidence="3">
    <location>
        <begin position="41"/>
        <end position="100"/>
    </location>
</feature>
<dbReference type="AlphaFoldDB" id="A0A7M1T2L1"/>
<dbReference type="Pfam" id="PF02449">
    <property type="entry name" value="Glyco_hydro_42"/>
    <property type="match status" value="1"/>
</dbReference>
<dbReference type="GO" id="GO:0005975">
    <property type="term" value="P:carbohydrate metabolic process"/>
    <property type="evidence" value="ECO:0007669"/>
    <property type="project" value="InterPro"/>
</dbReference>
<dbReference type="InterPro" id="IPR013529">
    <property type="entry name" value="Glyco_hydro_42_N"/>
</dbReference>
<accession>A0A7M1T2L1</accession>
<dbReference type="GO" id="GO:0004565">
    <property type="term" value="F:beta-galactosidase activity"/>
    <property type="evidence" value="ECO:0007669"/>
    <property type="project" value="InterPro"/>
</dbReference>
<evidence type="ECO:0000256" key="2">
    <source>
        <dbReference type="ARBA" id="ARBA00023295"/>
    </source>
</evidence>
<organism evidence="4 5">
    <name type="scientific">Cruoricaptor ignavus</name>
    <dbReference type="NCBI Taxonomy" id="1118202"/>
    <lineage>
        <taxon>Bacteria</taxon>
        <taxon>Pseudomonadati</taxon>
        <taxon>Bacteroidota</taxon>
        <taxon>Flavobacteriia</taxon>
        <taxon>Flavobacteriales</taxon>
        <taxon>Weeksellaceae</taxon>
        <taxon>Cruoricaptor</taxon>
    </lineage>
</organism>
<evidence type="ECO:0000313" key="5">
    <source>
        <dbReference type="Proteomes" id="UP000593605"/>
    </source>
</evidence>